<feature type="transmembrane region" description="Helical" evidence="1">
    <location>
        <begin position="23"/>
        <end position="41"/>
    </location>
</feature>
<organism evidence="2 3">
    <name type="scientific">Cytobacillus purgationiresistens</name>
    <dbReference type="NCBI Taxonomy" id="863449"/>
    <lineage>
        <taxon>Bacteria</taxon>
        <taxon>Bacillati</taxon>
        <taxon>Bacillota</taxon>
        <taxon>Bacilli</taxon>
        <taxon>Bacillales</taxon>
        <taxon>Bacillaceae</taxon>
        <taxon>Cytobacillus</taxon>
    </lineage>
</organism>
<dbReference type="Proteomes" id="UP001238088">
    <property type="component" value="Unassembled WGS sequence"/>
</dbReference>
<keyword evidence="3" id="KW-1185">Reference proteome</keyword>
<evidence type="ECO:0000313" key="3">
    <source>
        <dbReference type="Proteomes" id="UP001238088"/>
    </source>
</evidence>
<comment type="caution">
    <text evidence="2">The sequence shown here is derived from an EMBL/GenBank/DDBJ whole genome shotgun (WGS) entry which is preliminary data.</text>
</comment>
<dbReference type="RefSeq" id="WP_307476942.1">
    <property type="nucleotide sequence ID" value="NZ_JAUSUB010000016.1"/>
</dbReference>
<gene>
    <name evidence="2" type="ORF">J2S17_003530</name>
</gene>
<keyword evidence="1" id="KW-1133">Transmembrane helix</keyword>
<accession>A0ABU0ALJ9</accession>
<evidence type="ECO:0000313" key="2">
    <source>
        <dbReference type="EMBL" id="MDQ0271642.1"/>
    </source>
</evidence>
<protein>
    <submittedName>
        <fullName evidence="2">Membrane protein</fullName>
    </submittedName>
</protein>
<keyword evidence="1" id="KW-0812">Transmembrane</keyword>
<evidence type="ECO:0000256" key="1">
    <source>
        <dbReference type="SAM" id="Phobius"/>
    </source>
</evidence>
<name>A0ABU0ALJ9_9BACI</name>
<dbReference type="EMBL" id="JAUSUB010000016">
    <property type="protein sequence ID" value="MDQ0271642.1"/>
    <property type="molecule type" value="Genomic_DNA"/>
</dbReference>
<reference evidence="2 3" key="1">
    <citation type="submission" date="2023-07" db="EMBL/GenBank/DDBJ databases">
        <title>Genomic Encyclopedia of Type Strains, Phase IV (KMG-IV): sequencing the most valuable type-strain genomes for metagenomic binning, comparative biology and taxonomic classification.</title>
        <authorList>
            <person name="Goeker M."/>
        </authorList>
    </citation>
    <scope>NUCLEOTIDE SEQUENCE [LARGE SCALE GENOMIC DNA]</scope>
    <source>
        <strain evidence="2 3">DSM 23494</strain>
    </source>
</reference>
<keyword evidence="1" id="KW-0472">Membrane</keyword>
<sequence>MFLVIAIILCMLAGLGLLMFDPYIAGLFAFAVIAGCLFKIMDLLSDIHKALVQEKPGRIKQVYEDYLKEKDDRSVK</sequence>
<proteinExistence type="predicted"/>